<accession>A0A246K3A8</accession>
<dbReference type="RefSeq" id="WP_088471528.1">
    <property type="nucleotide sequence ID" value="NZ_NISJ01000002.1"/>
</dbReference>
<dbReference type="Pfam" id="PF07238">
    <property type="entry name" value="PilZ"/>
    <property type="match status" value="1"/>
</dbReference>
<evidence type="ECO:0000313" key="3">
    <source>
        <dbReference type="Proteomes" id="UP000197097"/>
    </source>
</evidence>
<gene>
    <name evidence="2" type="ORF">CDQ91_04465</name>
</gene>
<dbReference type="InterPro" id="IPR009875">
    <property type="entry name" value="PilZ_domain"/>
</dbReference>
<protein>
    <submittedName>
        <fullName evidence="2">Pilus assembly protein PilZ</fullName>
    </submittedName>
</protein>
<keyword evidence="3" id="KW-1185">Reference proteome</keyword>
<sequence>MMTHRTPQPRGHKRTAVSIEITVNGVLNHVDGRITDLSEGGARIDGVSLPARSRCEIHYGGAVVYAVVMWSEFDRMGVRFPYELTHGPLFNALERARGAAMLDPARIFLSNRPSGFGRRGLS</sequence>
<dbReference type="SUPFAM" id="SSF141371">
    <property type="entry name" value="PilZ domain-like"/>
    <property type="match status" value="1"/>
</dbReference>
<evidence type="ECO:0000259" key="1">
    <source>
        <dbReference type="Pfam" id="PF07238"/>
    </source>
</evidence>
<feature type="domain" description="PilZ" evidence="1">
    <location>
        <begin position="9"/>
        <end position="85"/>
    </location>
</feature>
<comment type="caution">
    <text evidence="2">The sequence shown here is derived from an EMBL/GenBank/DDBJ whole genome shotgun (WGS) entry which is preliminary data.</text>
</comment>
<evidence type="ECO:0000313" key="2">
    <source>
        <dbReference type="EMBL" id="OWR00041.1"/>
    </source>
</evidence>
<organism evidence="2 3">
    <name type="scientific">Sphingopyxis witflariensis</name>
    <dbReference type="NCBI Taxonomy" id="173675"/>
    <lineage>
        <taxon>Bacteria</taxon>
        <taxon>Pseudomonadati</taxon>
        <taxon>Pseudomonadota</taxon>
        <taxon>Alphaproteobacteria</taxon>
        <taxon>Sphingomonadales</taxon>
        <taxon>Sphingomonadaceae</taxon>
        <taxon>Sphingopyxis</taxon>
    </lineage>
</organism>
<dbReference type="OrthoDB" id="7449195at2"/>
<dbReference type="Proteomes" id="UP000197097">
    <property type="component" value="Unassembled WGS sequence"/>
</dbReference>
<name>A0A246K3A8_9SPHN</name>
<dbReference type="EMBL" id="NISJ01000002">
    <property type="protein sequence ID" value="OWR00041.1"/>
    <property type="molecule type" value="Genomic_DNA"/>
</dbReference>
<dbReference type="GO" id="GO:0035438">
    <property type="term" value="F:cyclic-di-GMP binding"/>
    <property type="evidence" value="ECO:0007669"/>
    <property type="project" value="InterPro"/>
</dbReference>
<reference evidence="2 3" key="1">
    <citation type="journal article" date="2002" name="Int. J. Syst. Evol. Microbiol.">
        <title>Sphingopyxis witflariensis sp. nov., isolated from activated sludge.</title>
        <authorList>
            <person name="Kampfer P."/>
            <person name="Witzenberger R."/>
            <person name="Denner E.B."/>
            <person name="Busse H.J."/>
            <person name="Neef A."/>
        </authorList>
    </citation>
    <scope>NUCLEOTIDE SEQUENCE [LARGE SCALE GENOMIC DNA]</scope>
    <source>
        <strain evidence="2 3">DSM 14551</strain>
    </source>
</reference>
<dbReference type="AlphaFoldDB" id="A0A246K3A8"/>
<proteinExistence type="predicted"/>